<keyword evidence="1" id="KW-0812">Transmembrane</keyword>
<accession>A0ABQ0FYZ3</accession>
<feature type="transmembrane region" description="Helical" evidence="1">
    <location>
        <begin position="239"/>
        <end position="258"/>
    </location>
</feature>
<evidence type="ECO:0000313" key="3">
    <source>
        <dbReference type="EMBL" id="GAB1310727.1"/>
    </source>
</evidence>
<feature type="transmembrane region" description="Helical" evidence="1">
    <location>
        <begin position="212"/>
        <end position="232"/>
    </location>
</feature>
<evidence type="ECO:0000259" key="2">
    <source>
        <dbReference type="Pfam" id="PF20237"/>
    </source>
</evidence>
<dbReference type="InterPro" id="IPR046529">
    <property type="entry name" value="DUF6594"/>
</dbReference>
<feature type="transmembrane region" description="Helical" evidence="1">
    <location>
        <begin position="264"/>
        <end position="286"/>
    </location>
</feature>
<evidence type="ECO:0000313" key="4">
    <source>
        <dbReference type="Proteomes" id="UP001628179"/>
    </source>
</evidence>
<dbReference type="PANTHER" id="PTHR34502">
    <property type="entry name" value="DUF6594 DOMAIN-CONTAINING PROTEIN-RELATED"/>
    <property type="match status" value="1"/>
</dbReference>
<dbReference type="Pfam" id="PF20237">
    <property type="entry name" value="DUF6594"/>
    <property type="match status" value="1"/>
</dbReference>
<evidence type="ECO:0000256" key="1">
    <source>
        <dbReference type="SAM" id="Phobius"/>
    </source>
</evidence>
<gene>
    <name evidence="3" type="ORF">MFIFM68171_00937</name>
</gene>
<sequence>MELQHPTQAELDTKPWKYVGYKDFAAYLSSDGDTFILRRFDRLHARVLLTLQDNLVELEEELDDLDNRWSARDAGDIDNGTIRNDQPERKELLTRVHRKLSEYDEMLSRYIALRARSKARHASIKCAKTWLHNKNGPIEEKEVRFLETEDLVPVASTQKPQIRYLVEQKAWLPMTRWIRLLSRRTRPTDDRPVDHHLTVQQDDEDMDVAADVFVFLAAGVMLIMPLWVLAGLEQLTAKLAVITGFVVMCLVTLNWGTLARPSETLAVTAGYSAVLVVFLQIGDAAIADTPA</sequence>
<dbReference type="PANTHER" id="PTHR34502:SF4">
    <property type="entry name" value="DUF6594 DOMAIN-CONTAINING PROTEIN"/>
    <property type="match status" value="1"/>
</dbReference>
<reference evidence="3 4" key="1">
    <citation type="submission" date="2024-09" db="EMBL/GenBank/DDBJ databases">
        <title>Itraconazole resistance in Madurella fahalii resulting from another homologue of gene encoding cytochrome P450 14-alpha sterol demethylase (CYP51).</title>
        <authorList>
            <person name="Yoshioka I."/>
            <person name="Fahal A.H."/>
            <person name="Kaneko S."/>
            <person name="Yaguchi T."/>
        </authorList>
    </citation>
    <scope>NUCLEOTIDE SEQUENCE [LARGE SCALE GENOMIC DNA]</scope>
    <source>
        <strain evidence="3 4">IFM 68171</strain>
    </source>
</reference>
<dbReference type="GeneID" id="98171682"/>
<name>A0ABQ0FYZ3_9PEZI</name>
<organism evidence="3 4">
    <name type="scientific">Madurella fahalii</name>
    <dbReference type="NCBI Taxonomy" id="1157608"/>
    <lineage>
        <taxon>Eukaryota</taxon>
        <taxon>Fungi</taxon>
        <taxon>Dikarya</taxon>
        <taxon>Ascomycota</taxon>
        <taxon>Pezizomycotina</taxon>
        <taxon>Sordariomycetes</taxon>
        <taxon>Sordariomycetidae</taxon>
        <taxon>Sordariales</taxon>
        <taxon>Sordariales incertae sedis</taxon>
        <taxon>Madurella</taxon>
    </lineage>
</organism>
<keyword evidence="4" id="KW-1185">Reference proteome</keyword>
<comment type="caution">
    <text evidence="3">The sequence shown here is derived from an EMBL/GenBank/DDBJ whole genome shotgun (WGS) entry which is preliminary data.</text>
</comment>
<proteinExistence type="predicted"/>
<protein>
    <recommendedName>
        <fullName evidence="2">DUF6594 domain-containing protein</fullName>
    </recommendedName>
</protein>
<dbReference type="RefSeq" id="XP_070912460.1">
    <property type="nucleotide sequence ID" value="XM_071056359.1"/>
</dbReference>
<keyword evidence="1" id="KW-1133">Transmembrane helix</keyword>
<dbReference type="EMBL" id="BAAFSV010000001">
    <property type="protein sequence ID" value="GAB1310727.1"/>
    <property type="molecule type" value="Genomic_DNA"/>
</dbReference>
<dbReference type="Proteomes" id="UP001628179">
    <property type="component" value="Unassembled WGS sequence"/>
</dbReference>
<feature type="domain" description="DUF6594" evidence="2">
    <location>
        <begin position="21"/>
        <end position="276"/>
    </location>
</feature>
<keyword evidence="1" id="KW-0472">Membrane</keyword>